<dbReference type="SMART" id="SM00832">
    <property type="entry name" value="C8"/>
    <property type="match status" value="1"/>
</dbReference>
<dbReference type="KEGG" id="bfo:118408057"/>
<dbReference type="InterPro" id="IPR014853">
    <property type="entry name" value="VWF/SSPO/ZAN-like_Cys-rich_dom"/>
</dbReference>
<dbReference type="FunFam" id="2.10.25.10:FF:000055">
    <property type="entry name" value="alpha-tectorin isoform X1"/>
    <property type="match status" value="1"/>
</dbReference>
<feature type="compositionally biased region" description="Low complexity" evidence="3">
    <location>
        <begin position="419"/>
        <end position="448"/>
    </location>
</feature>
<dbReference type="SMART" id="SM00216">
    <property type="entry name" value="VWD"/>
    <property type="match status" value="1"/>
</dbReference>
<feature type="compositionally biased region" description="Basic and acidic residues" evidence="3">
    <location>
        <begin position="449"/>
        <end position="567"/>
    </location>
</feature>
<dbReference type="RefSeq" id="XP_035664568.1">
    <property type="nucleotide sequence ID" value="XM_035808675.1"/>
</dbReference>
<dbReference type="SUPFAM" id="SSF57567">
    <property type="entry name" value="Serine protease inhibitors"/>
    <property type="match status" value="2"/>
</dbReference>
<keyword evidence="1" id="KW-1015">Disulfide bond</keyword>
<dbReference type="OrthoDB" id="6158332at2759"/>
<feature type="compositionally biased region" description="Low complexity" evidence="3">
    <location>
        <begin position="576"/>
        <end position="619"/>
    </location>
</feature>
<evidence type="ECO:0000313" key="6">
    <source>
        <dbReference type="RefSeq" id="XP_035664568.1"/>
    </source>
</evidence>
<dbReference type="InterPro" id="IPR001846">
    <property type="entry name" value="VWF_type-D"/>
</dbReference>
<protein>
    <submittedName>
        <fullName evidence="6">Hemocytin-like</fullName>
    </submittedName>
</protein>
<feature type="domain" description="VWFD" evidence="4">
    <location>
        <begin position="89"/>
        <end position="272"/>
    </location>
</feature>
<evidence type="ECO:0000259" key="4">
    <source>
        <dbReference type="PROSITE" id="PS51233"/>
    </source>
</evidence>
<gene>
    <name evidence="6" type="primary">LOC118408057</name>
</gene>
<reference evidence="6" key="1">
    <citation type="submission" date="2025-08" db="UniProtKB">
        <authorList>
            <consortium name="RefSeq"/>
        </authorList>
    </citation>
    <scope>IDENTIFICATION</scope>
    <source>
        <strain evidence="6">S238N-H82</strain>
        <tissue evidence="6">Testes</tissue>
    </source>
</reference>
<organism evidence="5 6">
    <name type="scientific">Branchiostoma floridae</name>
    <name type="common">Florida lancelet</name>
    <name type="synonym">Amphioxus</name>
    <dbReference type="NCBI Taxonomy" id="7739"/>
    <lineage>
        <taxon>Eukaryota</taxon>
        <taxon>Metazoa</taxon>
        <taxon>Chordata</taxon>
        <taxon>Cephalochordata</taxon>
        <taxon>Leptocardii</taxon>
        <taxon>Amphioxiformes</taxon>
        <taxon>Branchiostomatidae</taxon>
        <taxon>Branchiostoma</taxon>
    </lineage>
</organism>
<dbReference type="PANTHER" id="PTHR11339:SF393">
    <property type="entry name" value="VWFD DOMAIN-CONTAINING PROTEIN"/>
    <property type="match status" value="1"/>
</dbReference>
<dbReference type="GeneID" id="118408057"/>
<keyword evidence="5" id="KW-1185">Reference proteome</keyword>
<dbReference type="AlphaFoldDB" id="A0A9J7KKU0"/>
<dbReference type="Pfam" id="PF01826">
    <property type="entry name" value="TIL"/>
    <property type="match status" value="1"/>
</dbReference>
<dbReference type="Pfam" id="PF00094">
    <property type="entry name" value="VWD"/>
    <property type="match status" value="1"/>
</dbReference>
<dbReference type="Pfam" id="PF08742">
    <property type="entry name" value="C8"/>
    <property type="match status" value="1"/>
</dbReference>
<proteinExistence type="predicted"/>
<evidence type="ECO:0000256" key="2">
    <source>
        <dbReference type="ARBA" id="ARBA00023180"/>
    </source>
</evidence>
<dbReference type="Gene3D" id="2.10.25.10">
    <property type="entry name" value="Laminin"/>
    <property type="match status" value="2"/>
</dbReference>
<dbReference type="InterPro" id="IPR036084">
    <property type="entry name" value="Ser_inhib-like_sf"/>
</dbReference>
<evidence type="ECO:0000256" key="3">
    <source>
        <dbReference type="SAM" id="MobiDB-lite"/>
    </source>
</evidence>
<dbReference type="PANTHER" id="PTHR11339">
    <property type="entry name" value="EXTRACELLULAR MATRIX GLYCOPROTEIN RELATED"/>
    <property type="match status" value="1"/>
</dbReference>
<dbReference type="OMA" id="HYVEASE"/>
<dbReference type="InterPro" id="IPR050780">
    <property type="entry name" value="Mucin_vWF_Thrombospondin_sf"/>
</dbReference>
<dbReference type="Proteomes" id="UP000001554">
    <property type="component" value="Unplaced"/>
</dbReference>
<evidence type="ECO:0000313" key="5">
    <source>
        <dbReference type="Proteomes" id="UP000001554"/>
    </source>
</evidence>
<sequence length="795" mass="88991">MINQAVMLPYGALDCEKGKTFNPTGSACPLTCSNKDYHRFMTCSRQNIETCECKEGYMLQDDQCVRECEVTTTPQITTTVTPTTPPKECFCFGYGECHFSTFDSRSYKYCGRCTHLLSRHNAKNPDYEVYISNEACPNNPSYTCTRSVKVLCGKTQVELMAGFKVIIDGSARLVPRGVTIPINNGAMTVRCVGLRLILNYERYGLEVQYDDSCHGFSVTVPNDRYGSNTEGLCGVCNGQYKVTDFNKFGRSWFIDDGAKHCQTLPPPAPTCSPVESSVCDILHSSVFAPCHSYVNVKNFREACGDDVCSGKELCDTLTAYAKACQRCGICLSWRSDKLCPITCPPTFVYDPCGSGCPETCENTAYYQKKVTGRCSHPCVEGCRCPEGKVLGADRCVDPAECTMTTVKPTTIRTTTTVVTTTTPEETYPETTTYRTPRKVTTPGTTTRPEVTEPERTYPETTRPERTYPETTRPERTYPETTRPERTYPETTRPEKTYPETTRPEKTYPETTRPEKTYPETSRPEKTYPETTRPEKTYPETTRPEKTYPETTRPEKTYPETTRPEKTYPETTRPESYTTTYKTPRKVTTPSSTTTSETYTTKPETYTTKPETETTAPEYTTSEPIVTTQCKKRVYGCSFKCEETCHCYRYKITQCQRNDPKACVPTCGECPQCPKGYIRKDQYHCIKPTECDCITDGGIVVKLNVQRRCMVVPSVVRKPATATGTRSLSASVVTGVHVCPPVVSAPHVPKATSGRTCITVSSLQSVTVSQMETLLCRPARQLKLGSVRCAHVTRTH</sequence>
<feature type="region of interest" description="Disordered" evidence="3">
    <location>
        <begin position="419"/>
        <end position="619"/>
    </location>
</feature>
<dbReference type="PROSITE" id="PS51233">
    <property type="entry name" value="VWFD"/>
    <property type="match status" value="1"/>
</dbReference>
<dbReference type="InterPro" id="IPR002919">
    <property type="entry name" value="TIL_dom"/>
</dbReference>
<dbReference type="CDD" id="cd19941">
    <property type="entry name" value="TIL"/>
    <property type="match status" value="3"/>
</dbReference>
<accession>A0A9J7KKU0</accession>
<keyword evidence="2" id="KW-0325">Glycoprotein</keyword>
<evidence type="ECO:0000256" key="1">
    <source>
        <dbReference type="ARBA" id="ARBA00023157"/>
    </source>
</evidence>
<name>A0A9J7KKU0_BRAFL</name>